<dbReference type="PANTHER" id="PTHR22888:SF9">
    <property type="entry name" value="CYTOCHROME C OXIDASE SUBUNIT 2"/>
    <property type="match status" value="1"/>
</dbReference>
<dbReference type="PANTHER" id="PTHR22888">
    <property type="entry name" value="CYTOCHROME C OXIDASE, SUBUNIT II"/>
    <property type="match status" value="1"/>
</dbReference>
<name>A0A346Q027_9PLAT</name>
<evidence type="ECO:0000256" key="9">
    <source>
        <dbReference type="ARBA" id="ARBA00022723"/>
    </source>
</evidence>
<dbReference type="GO" id="GO:0016020">
    <property type="term" value="C:membrane"/>
    <property type="evidence" value="ECO:0007669"/>
    <property type="project" value="UniProtKB-SubCell"/>
</dbReference>
<evidence type="ECO:0000259" key="20">
    <source>
        <dbReference type="PROSITE" id="PS50999"/>
    </source>
</evidence>
<evidence type="ECO:0000256" key="18">
    <source>
        <dbReference type="SAM" id="Phobius"/>
    </source>
</evidence>
<dbReference type="InterPro" id="IPR036257">
    <property type="entry name" value="Cyt_c_oxidase_su2_TM_sf"/>
</dbReference>
<evidence type="ECO:0000256" key="15">
    <source>
        <dbReference type="ARBA" id="ARBA00023136"/>
    </source>
</evidence>
<feature type="domain" description="Cytochrome oxidase subunit II transmembrane region profile" evidence="20">
    <location>
        <begin position="1"/>
        <end position="79"/>
    </location>
</feature>
<evidence type="ECO:0000313" key="21">
    <source>
        <dbReference type="EMBL" id="AXR86353.1"/>
    </source>
</evidence>
<dbReference type="GO" id="GO:0004129">
    <property type="term" value="F:cytochrome-c oxidase activity"/>
    <property type="evidence" value="ECO:0007669"/>
    <property type="project" value="UniProtKB-EC"/>
</dbReference>
<dbReference type="Pfam" id="PF00116">
    <property type="entry name" value="COX2"/>
    <property type="match status" value="1"/>
</dbReference>
<evidence type="ECO:0000259" key="19">
    <source>
        <dbReference type="PROSITE" id="PS50857"/>
    </source>
</evidence>
<evidence type="ECO:0000256" key="8">
    <source>
        <dbReference type="ARBA" id="ARBA00022692"/>
    </source>
</evidence>
<dbReference type="PROSITE" id="PS50999">
    <property type="entry name" value="COX2_TM"/>
    <property type="match status" value="1"/>
</dbReference>
<evidence type="ECO:0000256" key="14">
    <source>
        <dbReference type="ARBA" id="ARBA00023008"/>
    </source>
</evidence>
<dbReference type="PROSITE" id="PS50857">
    <property type="entry name" value="COX2_CUA"/>
    <property type="match status" value="1"/>
</dbReference>
<evidence type="ECO:0000256" key="10">
    <source>
        <dbReference type="ARBA" id="ARBA00022842"/>
    </source>
</evidence>
<evidence type="ECO:0000256" key="12">
    <source>
        <dbReference type="ARBA" id="ARBA00022982"/>
    </source>
</evidence>
<dbReference type="InterPro" id="IPR002429">
    <property type="entry name" value="CcO_II-like_C"/>
</dbReference>
<evidence type="ECO:0000256" key="7">
    <source>
        <dbReference type="ARBA" id="ARBA00022660"/>
    </source>
</evidence>
<protein>
    <recommendedName>
        <fullName evidence="5">Cytochrome c oxidase subunit 2</fullName>
        <ecNumber evidence="4">7.1.1.9</ecNumber>
    </recommendedName>
    <alternativeName>
        <fullName evidence="16">Cytochrome c oxidase polypeptide II</fullName>
    </alternativeName>
</protein>
<keyword evidence="15 18" id="KW-0472">Membrane</keyword>
<geneLocation type="mitochondrion" evidence="21"/>
<dbReference type="GO" id="GO:0005507">
    <property type="term" value="F:copper ion binding"/>
    <property type="evidence" value="ECO:0007669"/>
    <property type="project" value="InterPro"/>
</dbReference>
<evidence type="ECO:0000256" key="13">
    <source>
        <dbReference type="ARBA" id="ARBA00022989"/>
    </source>
</evidence>
<keyword evidence="14" id="KW-0186">Copper</keyword>
<evidence type="ECO:0000256" key="2">
    <source>
        <dbReference type="ARBA" id="ARBA00004141"/>
    </source>
</evidence>
<keyword evidence="8 18" id="KW-0812">Transmembrane</keyword>
<sequence length="193" mass="21540">MNNNILYFDIVCYISLLCVFIVVFVFSLILYLALFVGGVVGVDSESSFLEFVWTVIPTFGVLMLCFLNVSFVVNGIEGEVQNSVKIIGRQWYWSYEDNFDSYDSYMLQLVNNVDNPVVLNFGEVTRLLVTSSDVIHSFSVPDLGVKVDAIPGRVNQTVIIPDRVGVFVGYCSELCGVGHSYMPIVVEVLNVFS</sequence>
<evidence type="ECO:0000256" key="3">
    <source>
        <dbReference type="ARBA" id="ARBA00007866"/>
    </source>
</evidence>
<keyword evidence="7" id="KW-0679">Respiratory chain</keyword>
<keyword evidence="6" id="KW-0813">Transport</keyword>
<keyword evidence="21" id="KW-0496">Mitochondrion</keyword>
<feature type="transmembrane region" description="Helical" evidence="18">
    <location>
        <begin position="51"/>
        <end position="73"/>
    </location>
</feature>
<feature type="domain" description="Cytochrome oxidase subunit II copper A binding" evidence="19">
    <location>
        <begin position="79"/>
        <end position="193"/>
    </location>
</feature>
<comment type="subcellular location">
    <subcellularLocation>
        <location evidence="2">Membrane</location>
        <topology evidence="2">Multi-pass membrane protein</topology>
    </subcellularLocation>
</comment>
<dbReference type="GO" id="GO:0042773">
    <property type="term" value="P:ATP synthesis coupled electron transport"/>
    <property type="evidence" value="ECO:0007669"/>
    <property type="project" value="TreeGrafter"/>
</dbReference>
<keyword evidence="10" id="KW-0460">Magnesium</keyword>
<organism evidence="21">
    <name type="scientific">Lamellodiscus spari</name>
    <dbReference type="NCBI Taxonomy" id="330065"/>
    <lineage>
        <taxon>Eukaryota</taxon>
        <taxon>Metazoa</taxon>
        <taxon>Spiralia</taxon>
        <taxon>Lophotrochozoa</taxon>
        <taxon>Platyhelminthes</taxon>
        <taxon>Monogenea</taxon>
        <taxon>Monopisthocotylea</taxon>
        <taxon>Dactylogyridea</taxon>
        <taxon>Diplectanidae</taxon>
        <taxon>Lamellodiscus</taxon>
    </lineage>
</organism>
<keyword evidence="13 18" id="KW-1133">Transmembrane helix</keyword>
<dbReference type="PRINTS" id="PR01166">
    <property type="entry name" value="CYCOXIDASEII"/>
</dbReference>
<dbReference type="SUPFAM" id="SSF49503">
    <property type="entry name" value="Cupredoxins"/>
    <property type="match status" value="1"/>
</dbReference>
<dbReference type="AlphaFoldDB" id="A0A346Q027"/>
<dbReference type="PROSITE" id="PS00078">
    <property type="entry name" value="COX2"/>
    <property type="match status" value="1"/>
</dbReference>
<proteinExistence type="inferred from homology"/>
<accession>A0A346Q027</accession>
<evidence type="ECO:0000256" key="1">
    <source>
        <dbReference type="ARBA" id="ARBA00001935"/>
    </source>
</evidence>
<dbReference type="InterPro" id="IPR045187">
    <property type="entry name" value="CcO_II"/>
</dbReference>
<reference evidence="21" key="1">
    <citation type="submission" date="2018-05" db="EMBL/GenBank/DDBJ databases">
        <authorList>
            <person name="Lanie J.A."/>
            <person name="Ng W.-L."/>
            <person name="Kazmierczak K.M."/>
            <person name="Andrzejewski T.M."/>
            <person name="Davidsen T.M."/>
            <person name="Wayne K.J."/>
            <person name="Tettelin H."/>
            <person name="Glass J.I."/>
            <person name="Rusch D."/>
            <person name="Podicherti R."/>
            <person name="Tsui H.-C.T."/>
            <person name="Winkler M.E."/>
        </authorList>
    </citation>
    <scope>NUCLEOTIDE SEQUENCE</scope>
</reference>
<keyword evidence="12" id="KW-0249">Electron transport</keyword>
<dbReference type="EMBL" id="MH328204">
    <property type="protein sequence ID" value="AXR86353.1"/>
    <property type="molecule type" value="Genomic_DNA"/>
</dbReference>
<comment type="similarity">
    <text evidence="3">Belongs to the cytochrome c oxidase subunit 2 family.</text>
</comment>
<dbReference type="InterPro" id="IPR008972">
    <property type="entry name" value="Cupredoxin"/>
</dbReference>
<evidence type="ECO:0000256" key="17">
    <source>
        <dbReference type="ARBA" id="ARBA00049512"/>
    </source>
</evidence>
<dbReference type="SUPFAM" id="SSF81464">
    <property type="entry name" value="Cytochrome c oxidase subunit II-like, transmembrane region"/>
    <property type="match status" value="1"/>
</dbReference>
<keyword evidence="9" id="KW-0479">Metal-binding</keyword>
<evidence type="ECO:0000256" key="4">
    <source>
        <dbReference type="ARBA" id="ARBA00012949"/>
    </source>
</evidence>
<dbReference type="Gene3D" id="1.10.287.90">
    <property type="match status" value="1"/>
</dbReference>
<feature type="transmembrane region" description="Helical" evidence="18">
    <location>
        <begin position="12"/>
        <end position="39"/>
    </location>
</feature>
<comment type="catalytic activity">
    <reaction evidence="17">
        <text>4 Fe(II)-[cytochrome c] + O2 + 8 H(+)(in) = 4 Fe(III)-[cytochrome c] + 2 H2O + 4 H(+)(out)</text>
        <dbReference type="Rhea" id="RHEA:11436"/>
        <dbReference type="Rhea" id="RHEA-COMP:10350"/>
        <dbReference type="Rhea" id="RHEA-COMP:14399"/>
        <dbReference type="ChEBI" id="CHEBI:15377"/>
        <dbReference type="ChEBI" id="CHEBI:15378"/>
        <dbReference type="ChEBI" id="CHEBI:15379"/>
        <dbReference type="ChEBI" id="CHEBI:29033"/>
        <dbReference type="ChEBI" id="CHEBI:29034"/>
        <dbReference type="EC" id="7.1.1.9"/>
    </reaction>
    <physiologicalReaction direction="left-to-right" evidence="17">
        <dbReference type="Rhea" id="RHEA:11437"/>
    </physiologicalReaction>
</comment>
<gene>
    <name evidence="21" type="primary">cox2</name>
</gene>
<dbReference type="InterPro" id="IPR001505">
    <property type="entry name" value="Copper_CuA"/>
</dbReference>
<evidence type="ECO:0000256" key="6">
    <source>
        <dbReference type="ARBA" id="ARBA00022448"/>
    </source>
</evidence>
<dbReference type="InterPro" id="IPR011759">
    <property type="entry name" value="Cyt_c_oxidase_su2_TM_dom"/>
</dbReference>
<dbReference type="EC" id="7.1.1.9" evidence="4"/>
<dbReference type="Gene3D" id="2.60.40.420">
    <property type="entry name" value="Cupredoxins - blue copper proteins"/>
    <property type="match status" value="1"/>
</dbReference>
<evidence type="ECO:0000256" key="11">
    <source>
        <dbReference type="ARBA" id="ARBA00022967"/>
    </source>
</evidence>
<evidence type="ECO:0000256" key="16">
    <source>
        <dbReference type="ARBA" id="ARBA00031389"/>
    </source>
</evidence>
<comment type="cofactor">
    <cofactor evidence="1">
        <name>Cu cation</name>
        <dbReference type="ChEBI" id="CHEBI:23378"/>
    </cofactor>
</comment>
<keyword evidence="11" id="KW-1278">Translocase</keyword>
<evidence type="ECO:0000256" key="5">
    <source>
        <dbReference type="ARBA" id="ARBA00015946"/>
    </source>
</evidence>